<evidence type="ECO:0000256" key="3">
    <source>
        <dbReference type="SAM" id="SignalP"/>
    </source>
</evidence>
<protein>
    <recommendedName>
        <fullName evidence="6">Fibronectin type-III domain-containing protein</fullName>
    </recommendedName>
</protein>
<dbReference type="EMBL" id="KL142412">
    <property type="protein sequence ID" value="KDR67772.1"/>
    <property type="molecule type" value="Genomic_DNA"/>
</dbReference>
<keyword evidence="2" id="KW-0812">Transmembrane</keyword>
<reference evidence="5" key="1">
    <citation type="journal article" date="2014" name="Proc. Natl. Acad. Sci. U.S.A.">
        <title>Extensive sampling of basidiomycete genomes demonstrates inadequacy of the white-rot/brown-rot paradigm for wood decay fungi.</title>
        <authorList>
            <person name="Riley R."/>
            <person name="Salamov A.A."/>
            <person name="Brown D.W."/>
            <person name="Nagy L.G."/>
            <person name="Floudas D."/>
            <person name="Held B.W."/>
            <person name="Levasseur A."/>
            <person name="Lombard V."/>
            <person name="Morin E."/>
            <person name="Otillar R."/>
            <person name="Lindquist E.A."/>
            <person name="Sun H."/>
            <person name="LaButti K.M."/>
            <person name="Schmutz J."/>
            <person name="Jabbour D."/>
            <person name="Luo H."/>
            <person name="Baker S.E."/>
            <person name="Pisabarro A.G."/>
            <person name="Walton J.D."/>
            <person name="Blanchette R.A."/>
            <person name="Henrissat B."/>
            <person name="Martin F."/>
            <person name="Cullen D."/>
            <person name="Hibbett D.S."/>
            <person name="Grigoriev I.V."/>
        </authorList>
    </citation>
    <scope>NUCLEOTIDE SEQUENCE [LARGE SCALE GENOMIC DNA]</scope>
    <source>
        <strain evidence="5">CBS 339.88</strain>
    </source>
</reference>
<sequence length="521" mass="55914">MGGFTHRCNVVVSLLTTLYCIQGVLATSSPYLIPGFEFNYDSPDQSLSIPVTSQCQRIRLRWTRTANTTGHSPVAPYFLQVFSSAASVPYVVPAGFGPTFDWDVPFNPNTQYQICMYDVNGVSGGCQQTYSMIANATAAQPTCQNVTAPSALSVSATVPNGAMFQYSYIDQCNSLSVTPTAGSPPFVLSIAPDFHPPYNITSNSMNPISWLVTLPVGFRFFISLESADGLRWANGPMRVGGSGPSNCLVPGTVSKSFFQEILIGASLGSALFGVAVGILGFIFFKRVHRRRSRAASRSYLSAEYASRNNSTKPLRAGSITPSSVALFSPTATSIPIPPMPAMPIPSTPPSRSSDLPLELVRPLRPSRRSADPYRVDTESVSSRSQSNSHFPLDVKRPLVSNQDDTASLASSSSTPTMRRPMSIQSKAPTYVPRSQDNRGMPTTPTTPGTPSSSSSLHRSPSAQSRAPTYVPRSSNLRGVIAVNGADEEDEGVPDLPPEYGRHTTDPSLNYAPSVLSSGNRF</sequence>
<organism evidence="4 5">
    <name type="scientific">Galerina marginata (strain CBS 339.88)</name>
    <dbReference type="NCBI Taxonomy" id="685588"/>
    <lineage>
        <taxon>Eukaryota</taxon>
        <taxon>Fungi</taxon>
        <taxon>Dikarya</taxon>
        <taxon>Basidiomycota</taxon>
        <taxon>Agaricomycotina</taxon>
        <taxon>Agaricomycetes</taxon>
        <taxon>Agaricomycetidae</taxon>
        <taxon>Agaricales</taxon>
        <taxon>Agaricineae</taxon>
        <taxon>Strophariaceae</taxon>
        <taxon>Galerina</taxon>
    </lineage>
</organism>
<evidence type="ECO:0008006" key="6">
    <source>
        <dbReference type="Google" id="ProtNLM"/>
    </source>
</evidence>
<gene>
    <name evidence="4" type="ORF">GALMADRAFT_231683</name>
</gene>
<feature type="signal peptide" evidence="3">
    <location>
        <begin position="1"/>
        <end position="26"/>
    </location>
</feature>
<keyword evidence="5" id="KW-1185">Reference proteome</keyword>
<accession>A0A067SCR2</accession>
<feature type="compositionally biased region" description="Basic and acidic residues" evidence="1">
    <location>
        <begin position="368"/>
        <end position="377"/>
    </location>
</feature>
<feature type="chain" id="PRO_5001645697" description="Fibronectin type-III domain-containing protein" evidence="3">
    <location>
        <begin position="27"/>
        <end position="521"/>
    </location>
</feature>
<proteinExistence type="predicted"/>
<dbReference type="HOGENOM" id="CLU_041803_0_0_1"/>
<dbReference type="AlphaFoldDB" id="A0A067SCR2"/>
<evidence type="ECO:0000256" key="2">
    <source>
        <dbReference type="SAM" id="Phobius"/>
    </source>
</evidence>
<keyword evidence="2" id="KW-1133">Transmembrane helix</keyword>
<feature type="region of interest" description="Disordered" evidence="1">
    <location>
        <begin position="336"/>
        <end position="521"/>
    </location>
</feature>
<feature type="compositionally biased region" description="Low complexity" evidence="1">
    <location>
        <begin position="441"/>
        <end position="464"/>
    </location>
</feature>
<evidence type="ECO:0000256" key="1">
    <source>
        <dbReference type="SAM" id="MobiDB-lite"/>
    </source>
</evidence>
<feature type="compositionally biased region" description="Polar residues" evidence="1">
    <location>
        <begin position="378"/>
        <end position="389"/>
    </location>
</feature>
<keyword evidence="2" id="KW-0472">Membrane</keyword>
<evidence type="ECO:0000313" key="4">
    <source>
        <dbReference type="EMBL" id="KDR67772.1"/>
    </source>
</evidence>
<evidence type="ECO:0000313" key="5">
    <source>
        <dbReference type="Proteomes" id="UP000027222"/>
    </source>
</evidence>
<name>A0A067SCR2_GALM3</name>
<dbReference type="OrthoDB" id="2563021at2759"/>
<feature type="compositionally biased region" description="Low complexity" evidence="1">
    <location>
        <begin position="403"/>
        <end position="414"/>
    </location>
</feature>
<feature type="transmembrane region" description="Helical" evidence="2">
    <location>
        <begin position="261"/>
        <end position="284"/>
    </location>
</feature>
<feature type="compositionally biased region" description="Pro residues" evidence="1">
    <location>
        <begin position="336"/>
        <end position="348"/>
    </location>
</feature>
<dbReference type="Proteomes" id="UP000027222">
    <property type="component" value="Unassembled WGS sequence"/>
</dbReference>
<keyword evidence="3" id="KW-0732">Signal</keyword>